<feature type="compositionally biased region" description="Basic and acidic residues" evidence="1">
    <location>
        <begin position="300"/>
        <end position="311"/>
    </location>
</feature>
<accession>A0A9P7FFI0</accession>
<dbReference type="EMBL" id="JABBWM010000009">
    <property type="protein sequence ID" value="KAG2114759.1"/>
    <property type="molecule type" value="Genomic_DNA"/>
</dbReference>
<dbReference type="GO" id="GO:0042790">
    <property type="term" value="P:nucleolar large rRNA transcription by RNA polymerase I"/>
    <property type="evidence" value="ECO:0007669"/>
    <property type="project" value="InterPro"/>
</dbReference>
<evidence type="ECO:0000313" key="2">
    <source>
        <dbReference type="EMBL" id="KAG2114759.1"/>
    </source>
</evidence>
<feature type="region of interest" description="Disordered" evidence="1">
    <location>
        <begin position="567"/>
        <end position="595"/>
    </location>
</feature>
<feature type="region of interest" description="Disordered" evidence="1">
    <location>
        <begin position="297"/>
        <end position="336"/>
    </location>
</feature>
<dbReference type="RefSeq" id="XP_041296707.1">
    <property type="nucleotide sequence ID" value="XM_041432775.1"/>
</dbReference>
<name>A0A9P7FFI0_9AGAM</name>
<dbReference type="GO" id="GO:0001181">
    <property type="term" value="F:RNA polymerase I general transcription initiation factor activity"/>
    <property type="evidence" value="ECO:0007669"/>
    <property type="project" value="TreeGrafter"/>
</dbReference>
<reference evidence="2" key="1">
    <citation type="journal article" date="2020" name="New Phytol.">
        <title>Comparative genomics reveals dynamic genome evolution in host specialist ectomycorrhizal fungi.</title>
        <authorList>
            <person name="Lofgren L.A."/>
            <person name="Nguyen N.H."/>
            <person name="Vilgalys R."/>
            <person name="Ruytinx J."/>
            <person name="Liao H.L."/>
            <person name="Branco S."/>
            <person name="Kuo A."/>
            <person name="LaButti K."/>
            <person name="Lipzen A."/>
            <person name="Andreopoulos W."/>
            <person name="Pangilinan J."/>
            <person name="Riley R."/>
            <person name="Hundley H."/>
            <person name="Na H."/>
            <person name="Barry K."/>
            <person name="Grigoriev I.V."/>
            <person name="Stajich J.E."/>
            <person name="Kennedy P.G."/>
        </authorList>
    </citation>
    <scope>NUCLEOTIDE SEQUENCE</scope>
    <source>
        <strain evidence="2">FC423</strain>
    </source>
</reference>
<proteinExistence type="predicted"/>
<dbReference type="GO" id="GO:0000182">
    <property type="term" value="F:rDNA binding"/>
    <property type="evidence" value="ECO:0007669"/>
    <property type="project" value="TreeGrafter"/>
</dbReference>
<dbReference type="OrthoDB" id="2240312at2759"/>
<evidence type="ECO:0000313" key="3">
    <source>
        <dbReference type="Proteomes" id="UP000823399"/>
    </source>
</evidence>
<dbReference type="GO" id="GO:0006361">
    <property type="term" value="P:transcription initiation at RNA polymerase I promoter"/>
    <property type="evidence" value="ECO:0007669"/>
    <property type="project" value="TreeGrafter"/>
</dbReference>
<dbReference type="Proteomes" id="UP000823399">
    <property type="component" value="Unassembled WGS sequence"/>
</dbReference>
<gene>
    <name evidence="2" type="ORF">F5147DRAFT_630495</name>
</gene>
<keyword evidence="3" id="KW-1185">Reference proteome</keyword>
<evidence type="ECO:0000256" key="1">
    <source>
        <dbReference type="SAM" id="MobiDB-lite"/>
    </source>
</evidence>
<dbReference type="PANTHER" id="PTHR28079:SF1">
    <property type="entry name" value="RNA POLYMERASE I-SPECIFIC TRANSCRIPTION INITIATION FACTOR RRN5"/>
    <property type="match status" value="1"/>
</dbReference>
<feature type="compositionally biased region" description="Polar residues" evidence="1">
    <location>
        <begin position="63"/>
        <end position="87"/>
    </location>
</feature>
<dbReference type="GeneID" id="64695034"/>
<comment type="caution">
    <text evidence="2">The sequence shown here is derived from an EMBL/GenBank/DDBJ whole genome shotgun (WGS) entry which is preliminary data.</text>
</comment>
<dbReference type="AlphaFoldDB" id="A0A9P7FFI0"/>
<dbReference type="GO" id="GO:0000500">
    <property type="term" value="C:RNA polymerase I upstream activating factor complex"/>
    <property type="evidence" value="ECO:0007669"/>
    <property type="project" value="InterPro"/>
</dbReference>
<dbReference type="PANTHER" id="PTHR28079">
    <property type="entry name" value="RNA POLYMERASE I-SPECIFIC TRANSCRIPTION INITIATION FACTOR RRN5"/>
    <property type="match status" value="1"/>
</dbReference>
<protein>
    <submittedName>
        <fullName evidence="2">Uncharacterized protein</fullName>
    </submittedName>
</protein>
<feature type="compositionally biased region" description="Polar residues" evidence="1">
    <location>
        <begin position="314"/>
        <end position="331"/>
    </location>
</feature>
<dbReference type="InterPro" id="IPR039601">
    <property type="entry name" value="Rrn5"/>
</dbReference>
<feature type="region of interest" description="Disordered" evidence="1">
    <location>
        <begin position="61"/>
        <end position="97"/>
    </location>
</feature>
<sequence>MPGSDSDAEDDQVHQNVNGLAVHDLADAPGIYVGYLPSFRAHLRDTRAHLAGSIPFYDASHPVPSTESTPPPHTNQYNVPSSPQQVEEGTEPPPYKSKPAIWSSSLASWSQSEVDAFFHALSIYSRWRPDLIAEAVKTKGEVEIVEFLITLDSCAHSGITETSDIVSTALAAVEVSDEWIAAEEAMAAALIVEEDHGELQELEALRRKRVRDAKADMIPRGKRRRVAVKVGADELIACEDSKRDGVEDEPMSIEVAKGKARFEEWHARKIAAWERDDLFKKLEDSHLQVLDAMLREDEEAQKGKSPSREGSADVNPQSLDNGMNMNVLSPTSRRRQTKRLYMRRKRAQLRGEDAVPVTLARMKPGRKGKEKAVAVVEETEKEEGSAFGKEIGDMVTMVPDLAEPEFEADDNDAGNASKAITKKSIKVRGKTRYQKIRFDFQNAGINASYLGEHGMDLFHLGRLGKLMGIYKSIEQCPEDDAGTTFISPDLIRYLQASVVAFTTDVIHRATVGKEQDNELKGQKKVWRCVPHQIKQPVVEHALKTIGARTLSQQEHFSKLLDQYDLSPDKRKRKQKSSPPADLQDERANAAGHSPDAKSYEIALSPHRAIYTPAFLAPASFNIGVVDTFFPGYDGSKALINEDSRDAKEGSLLSDETDEEALENELIEDEMVDQVDMETSKKVEEQLWAEVERETMQA</sequence>
<organism evidence="2 3">
    <name type="scientific">Suillus discolor</name>
    <dbReference type="NCBI Taxonomy" id="1912936"/>
    <lineage>
        <taxon>Eukaryota</taxon>
        <taxon>Fungi</taxon>
        <taxon>Dikarya</taxon>
        <taxon>Basidiomycota</taxon>
        <taxon>Agaricomycotina</taxon>
        <taxon>Agaricomycetes</taxon>
        <taxon>Agaricomycetidae</taxon>
        <taxon>Boletales</taxon>
        <taxon>Suillineae</taxon>
        <taxon>Suillaceae</taxon>
        <taxon>Suillus</taxon>
    </lineage>
</organism>